<keyword evidence="1" id="KW-1133">Transmembrane helix</keyword>
<evidence type="ECO:0000313" key="3">
    <source>
        <dbReference type="Proteomes" id="UP000270299"/>
    </source>
</evidence>
<evidence type="ECO:0000313" key="2">
    <source>
        <dbReference type="EMBL" id="RLP70302.1"/>
    </source>
</evidence>
<feature type="transmembrane region" description="Helical" evidence="1">
    <location>
        <begin position="108"/>
        <end position="132"/>
    </location>
</feature>
<feature type="transmembrane region" description="Helical" evidence="1">
    <location>
        <begin position="27"/>
        <end position="48"/>
    </location>
</feature>
<dbReference type="AlphaFoldDB" id="A0A3L6ZTD0"/>
<reference evidence="2 3" key="1">
    <citation type="submission" date="2018-10" db="EMBL/GenBank/DDBJ databases">
        <authorList>
            <person name="Li J."/>
        </authorList>
    </citation>
    <scope>NUCLEOTIDE SEQUENCE [LARGE SCALE GENOMIC DNA]</scope>
    <source>
        <strain evidence="2 3">CCTCC AB209002</strain>
    </source>
</reference>
<name>A0A3L6ZTD0_9MICO</name>
<protein>
    <recommendedName>
        <fullName evidence="4">PH domain-containing protein</fullName>
    </recommendedName>
</protein>
<comment type="caution">
    <text evidence="2">The sequence shown here is derived from an EMBL/GenBank/DDBJ whole genome shotgun (WGS) entry which is preliminary data.</text>
</comment>
<dbReference type="EMBL" id="RCUV01000010">
    <property type="protein sequence ID" value="RLP70302.1"/>
    <property type="molecule type" value="Genomic_DNA"/>
</dbReference>
<feature type="transmembrane region" description="Helical" evidence="1">
    <location>
        <begin position="144"/>
        <end position="164"/>
    </location>
</feature>
<proteinExistence type="predicted"/>
<keyword evidence="1" id="KW-0812">Transmembrane</keyword>
<organism evidence="2 3">
    <name type="scientific">Mycetocola manganoxydans</name>
    <dbReference type="NCBI Taxonomy" id="699879"/>
    <lineage>
        <taxon>Bacteria</taxon>
        <taxon>Bacillati</taxon>
        <taxon>Actinomycetota</taxon>
        <taxon>Actinomycetes</taxon>
        <taxon>Micrococcales</taxon>
        <taxon>Microbacteriaceae</taxon>
        <taxon>Mycetocola</taxon>
    </lineage>
</organism>
<gene>
    <name evidence="2" type="ORF">D9V29_10115</name>
</gene>
<evidence type="ECO:0000256" key="1">
    <source>
        <dbReference type="SAM" id="Phobius"/>
    </source>
</evidence>
<accession>A0A3L6ZTD0</accession>
<dbReference type="Proteomes" id="UP000270299">
    <property type="component" value="Unassembled WGS sequence"/>
</dbReference>
<feature type="transmembrane region" description="Helical" evidence="1">
    <location>
        <begin position="60"/>
        <end position="79"/>
    </location>
</feature>
<keyword evidence="1" id="KW-0472">Membrane</keyword>
<keyword evidence="3" id="KW-1185">Reference proteome</keyword>
<evidence type="ECO:0008006" key="4">
    <source>
        <dbReference type="Google" id="ProtNLM"/>
    </source>
</evidence>
<sequence>MREARGNGTGWAISPTLYWRLFRFSPLIMLIGMAAGGVLIIRSILVWGVEDEGYSFGLDIPISGAVLVLWAAAATLLLVPPPAIRARTANGSGSGSALVWPLGRRFRVWNVVAVPFCGVLVAMALFLIPSALGWDSTAPTDVWIALPIAVLMTAFVAAFNWMILRSPLHGVELTPTHLIARGYFWSRRYSRLSIVSVNAVQLRWWPSLVLTMLMNRDVDYTVELTLDDGRQPLLLASNSNERDVEIGAEIIRAWRIAAPSAQISAGS</sequence>